<dbReference type="CDD" id="cd16894">
    <property type="entry name" value="MltD-like"/>
    <property type="match status" value="1"/>
</dbReference>
<organism evidence="4 5">
    <name type="scientific">Porphyromonas uenonis 60-3</name>
    <dbReference type="NCBI Taxonomy" id="596327"/>
    <lineage>
        <taxon>Bacteria</taxon>
        <taxon>Pseudomonadati</taxon>
        <taxon>Bacteroidota</taxon>
        <taxon>Bacteroidia</taxon>
        <taxon>Bacteroidales</taxon>
        <taxon>Porphyromonadaceae</taxon>
        <taxon>Porphyromonas</taxon>
    </lineage>
</organism>
<dbReference type="SUPFAM" id="SSF54106">
    <property type="entry name" value="LysM domain"/>
    <property type="match status" value="1"/>
</dbReference>
<proteinExistence type="inferred from homology"/>
<reference evidence="4 5" key="1">
    <citation type="submission" date="2009-04" db="EMBL/GenBank/DDBJ databases">
        <authorList>
            <person name="Sebastian Y."/>
            <person name="Madupu R."/>
            <person name="Durkin A.S."/>
            <person name="Torralba M."/>
            <person name="Methe B."/>
            <person name="Sutton G.G."/>
            <person name="Strausberg R.L."/>
            <person name="Nelson K.E."/>
        </authorList>
    </citation>
    <scope>NUCLEOTIDE SEQUENCE [LARGE SCALE GENOMIC DNA]</scope>
    <source>
        <strain evidence="4 5">60-3</strain>
    </source>
</reference>
<dbReference type="eggNOG" id="COG1388">
    <property type="taxonomic scope" value="Bacteria"/>
</dbReference>
<evidence type="ECO:0000259" key="3">
    <source>
        <dbReference type="PROSITE" id="PS51782"/>
    </source>
</evidence>
<dbReference type="Proteomes" id="UP000003303">
    <property type="component" value="Unassembled WGS sequence"/>
</dbReference>
<dbReference type="Pfam" id="PF01464">
    <property type="entry name" value="SLT"/>
    <property type="match status" value="1"/>
</dbReference>
<dbReference type="PROSITE" id="PS00922">
    <property type="entry name" value="TRANSGLYCOSYLASE"/>
    <property type="match status" value="1"/>
</dbReference>
<dbReference type="InterPro" id="IPR018392">
    <property type="entry name" value="LysM"/>
</dbReference>
<dbReference type="GO" id="GO:0000270">
    <property type="term" value="P:peptidoglycan metabolic process"/>
    <property type="evidence" value="ECO:0007669"/>
    <property type="project" value="InterPro"/>
</dbReference>
<gene>
    <name evidence="4" type="ORF">PORUE0001_1404</name>
</gene>
<dbReference type="SMART" id="SM00257">
    <property type="entry name" value="LysM"/>
    <property type="match status" value="1"/>
</dbReference>
<dbReference type="AlphaFoldDB" id="C2MDX2"/>
<dbReference type="InterPro" id="IPR023346">
    <property type="entry name" value="Lysozyme-like_dom_sf"/>
</dbReference>
<dbReference type="PANTHER" id="PTHR37423:SF2">
    <property type="entry name" value="MEMBRANE-BOUND LYTIC MUREIN TRANSGLYCOSYLASE C"/>
    <property type="match status" value="1"/>
</dbReference>
<dbReference type="InterPro" id="IPR036779">
    <property type="entry name" value="LysM_dom_sf"/>
</dbReference>
<accession>C2MDX2</accession>
<evidence type="ECO:0000256" key="2">
    <source>
        <dbReference type="SAM" id="MobiDB-lite"/>
    </source>
</evidence>
<protein>
    <submittedName>
        <fullName evidence="4">Transglycosylase SLT domain protein</fullName>
    </submittedName>
</protein>
<dbReference type="GO" id="GO:0016020">
    <property type="term" value="C:membrane"/>
    <property type="evidence" value="ECO:0007669"/>
    <property type="project" value="InterPro"/>
</dbReference>
<sequence length="457" mass="51034">MKIPFLRHTGVRITTYIMLFCCLPALLVATPLYTAQDSVDTEGAVELDAVTARKELQEYLPKSLDTDLGLLMETWRTGYATQKRFEVPCGSYKAENIRSLSDSVLISRLQALPTVIPIPYNAMVKEGIATYITDRPRLIRVILALGDYYFPIMEEIFDRNGLPVELIYLTVVESALNPFAVSPAGASGLWQLMLPTGRSLGLTVNSLIDERFDVYKSSEAAALYLKQLYGLFDNWLLAIAAYNCGPGNVTKAIRRSGGKTTFWDVYPYLPRETRNYIPLFIGAYYACYYHNEHNICPQAQSMPLATDTLAVQIPLTFAQISQSTGIPTEQIRTLNPQYKRGVIPAAGPVPYTIRLPLKSISRLDEALITLRRDHKEALSKQIAEAQEEVKQEIKQAPAPTQKSKASRGGHKTYKVRRGDTISKIAKRHGVSASAIKRANGLKGRNPRLRPGQRLRIP</sequence>
<evidence type="ECO:0000313" key="5">
    <source>
        <dbReference type="Proteomes" id="UP000003303"/>
    </source>
</evidence>
<comment type="similarity">
    <text evidence="1">Belongs to the transglycosylase Slt family.</text>
</comment>
<dbReference type="Gene3D" id="3.10.350.10">
    <property type="entry name" value="LysM domain"/>
    <property type="match status" value="1"/>
</dbReference>
<dbReference type="eggNOG" id="COG0741">
    <property type="taxonomic scope" value="Bacteria"/>
</dbReference>
<dbReference type="PROSITE" id="PS51782">
    <property type="entry name" value="LYSM"/>
    <property type="match status" value="1"/>
</dbReference>
<dbReference type="GO" id="GO:0008933">
    <property type="term" value="F:peptidoglycan lytic transglycosylase activity"/>
    <property type="evidence" value="ECO:0007669"/>
    <property type="project" value="InterPro"/>
</dbReference>
<dbReference type="SUPFAM" id="SSF53955">
    <property type="entry name" value="Lysozyme-like"/>
    <property type="match status" value="1"/>
</dbReference>
<evidence type="ECO:0000313" key="4">
    <source>
        <dbReference type="EMBL" id="EEK16145.1"/>
    </source>
</evidence>
<dbReference type="PANTHER" id="PTHR37423">
    <property type="entry name" value="SOLUBLE LYTIC MUREIN TRANSGLYCOSYLASE-RELATED"/>
    <property type="match status" value="1"/>
</dbReference>
<dbReference type="Gene3D" id="1.10.530.10">
    <property type="match status" value="1"/>
</dbReference>
<dbReference type="EMBL" id="ACLR01000214">
    <property type="protein sequence ID" value="EEK16145.1"/>
    <property type="molecule type" value="Genomic_DNA"/>
</dbReference>
<evidence type="ECO:0000256" key="1">
    <source>
        <dbReference type="ARBA" id="ARBA00007734"/>
    </source>
</evidence>
<dbReference type="STRING" id="596327.PORUE0001_1404"/>
<dbReference type="OrthoDB" id="9815002at2"/>
<comment type="caution">
    <text evidence="4">The sequence shown here is derived from an EMBL/GenBank/DDBJ whole genome shotgun (WGS) entry which is preliminary data.</text>
</comment>
<feature type="domain" description="LysM" evidence="3">
    <location>
        <begin position="411"/>
        <end position="456"/>
    </location>
</feature>
<feature type="compositionally biased region" description="Basic residues" evidence="2">
    <location>
        <begin position="444"/>
        <end position="457"/>
    </location>
</feature>
<feature type="region of interest" description="Disordered" evidence="2">
    <location>
        <begin position="391"/>
        <end position="419"/>
    </location>
</feature>
<dbReference type="RefSeq" id="WP_007366061.1">
    <property type="nucleotide sequence ID" value="NZ_ACLR01000214.1"/>
</dbReference>
<keyword evidence="5" id="KW-1185">Reference proteome</keyword>
<dbReference type="InterPro" id="IPR008258">
    <property type="entry name" value="Transglycosylase_SLT_dom_1"/>
</dbReference>
<dbReference type="CDD" id="cd00118">
    <property type="entry name" value="LysM"/>
    <property type="match status" value="1"/>
</dbReference>
<feature type="region of interest" description="Disordered" evidence="2">
    <location>
        <begin position="432"/>
        <end position="457"/>
    </location>
</feature>
<dbReference type="InterPro" id="IPR000189">
    <property type="entry name" value="Transglyc_AS"/>
</dbReference>
<dbReference type="Pfam" id="PF01476">
    <property type="entry name" value="LysM"/>
    <property type="match status" value="1"/>
</dbReference>
<name>C2MDX2_9PORP</name>
<feature type="compositionally biased region" description="Basic residues" evidence="2">
    <location>
        <begin position="404"/>
        <end position="415"/>
    </location>
</feature>